<sequence>MLGGSTCPSCEMPFDKGKKRRLIDSCGHERCYSCLFRSEACPLCLHGSDLNNDDGLEEPTLRDEFAASTAPLSVFAPTDGWLDESSTVNSLCGSPRLPRTKITTRANLSSRVMHVEDI</sequence>
<organism evidence="5 6">
    <name type="scientific">Lasius niger</name>
    <name type="common">Black garden ant</name>
    <dbReference type="NCBI Taxonomy" id="67767"/>
    <lineage>
        <taxon>Eukaryota</taxon>
        <taxon>Metazoa</taxon>
        <taxon>Ecdysozoa</taxon>
        <taxon>Arthropoda</taxon>
        <taxon>Hexapoda</taxon>
        <taxon>Insecta</taxon>
        <taxon>Pterygota</taxon>
        <taxon>Neoptera</taxon>
        <taxon>Endopterygota</taxon>
        <taxon>Hymenoptera</taxon>
        <taxon>Apocrita</taxon>
        <taxon>Aculeata</taxon>
        <taxon>Formicoidea</taxon>
        <taxon>Formicidae</taxon>
        <taxon>Formicinae</taxon>
        <taxon>Lasius</taxon>
        <taxon>Lasius</taxon>
    </lineage>
</organism>
<evidence type="ECO:0000256" key="2">
    <source>
        <dbReference type="ARBA" id="ARBA00022833"/>
    </source>
</evidence>
<dbReference type="Proteomes" id="UP000036403">
    <property type="component" value="Unassembled WGS sequence"/>
</dbReference>
<keyword evidence="2" id="KW-0862">Zinc</keyword>
<accession>A0A0J7KQ49</accession>
<proteinExistence type="predicted"/>
<dbReference type="OrthoDB" id="5958958at2759"/>
<evidence type="ECO:0000259" key="4">
    <source>
        <dbReference type="PROSITE" id="PS50089"/>
    </source>
</evidence>
<evidence type="ECO:0000256" key="1">
    <source>
        <dbReference type="ARBA" id="ARBA00022771"/>
    </source>
</evidence>
<dbReference type="STRING" id="67767.A0A0J7KQ49"/>
<dbReference type="EMBL" id="LBMM01004449">
    <property type="protein sequence ID" value="KMQ92406.1"/>
    <property type="molecule type" value="Genomic_DNA"/>
</dbReference>
<evidence type="ECO:0000256" key="3">
    <source>
        <dbReference type="PROSITE-ProRule" id="PRU00175"/>
    </source>
</evidence>
<evidence type="ECO:0000313" key="6">
    <source>
        <dbReference type="Proteomes" id="UP000036403"/>
    </source>
</evidence>
<keyword evidence="1 3" id="KW-0479">Metal-binding</keyword>
<dbReference type="PaxDb" id="67767-A0A0J7KQ49"/>
<dbReference type="AlphaFoldDB" id="A0A0J7KQ49"/>
<comment type="caution">
    <text evidence="5">The sequence shown here is derived from an EMBL/GenBank/DDBJ whole genome shotgun (WGS) entry which is preliminary data.</text>
</comment>
<name>A0A0J7KQ49_LASNI</name>
<keyword evidence="6" id="KW-1185">Reference proteome</keyword>
<evidence type="ECO:0000313" key="5">
    <source>
        <dbReference type="EMBL" id="KMQ92406.1"/>
    </source>
</evidence>
<reference evidence="5 6" key="1">
    <citation type="submission" date="2015-04" db="EMBL/GenBank/DDBJ databases">
        <title>Lasius niger genome sequencing.</title>
        <authorList>
            <person name="Konorov E.A."/>
            <person name="Nikitin M.A."/>
            <person name="Kirill M.V."/>
            <person name="Chang P."/>
        </authorList>
    </citation>
    <scope>NUCLEOTIDE SEQUENCE [LARGE SCALE GENOMIC DNA]</scope>
    <source>
        <tissue evidence="5">Whole</tissue>
    </source>
</reference>
<gene>
    <name evidence="5" type="ORF">RF55_7611</name>
</gene>
<dbReference type="PROSITE" id="PS50089">
    <property type="entry name" value="ZF_RING_2"/>
    <property type="match status" value="1"/>
</dbReference>
<feature type="domain" description="RING-type" evidence="4">
    <location>
        <begin position="7"/>
        <end position="44"/>
    </location>
</feature>
<dbReference type="SUPFAM" id="SSF57850">
    <property type="entry name" value="RING/U-box"/>
    <property type="match status" value="1"/>
</dbReference>
<protein>
    <submittedName>
        <fullName evidence="5">Protein tanc2</fullName>
    </submittedName>
</protein>
<dbReference type="InterPro" id="IPR001841">
    <property type="entry name" value="Znf_RING"/>
</dbReference>
<keyword evidence="1 3" id="KW-0863">Zinc-finger</keyword>
<dbReference type="GO" id="GO:0008270">
    <property type="term" value="F:zinc ion binding"/>
    <property type="evidence" value="ECO:0007669"/>
    <property type="project" value="UniProtKB-KW"/>
</dbReference>